<proteinExistence type="predicted"/>
<comment type="caution">
    <text evidence="2">The sequence shown here is derived from an EMBL/GenBank/DDBJ whole genome shotgun (WGS) entry which is preliminary data.</text>
</comment>
<gene>
    <name evidence="2" type="ORF">GWK47_040827</name>
</gene>
<keyword evidence="1" id="KW-1133">Transmembrane helix</keyword>
<feature type="transmembrane region" description="Helical" evidence="1">
    <location>
        <begin position="200"/>
        <end position="219"/>
    </location>
</feature>
<evidence type="ECO:0000313" key="3">
    <source>
        <dbReference type="Proteomes" id="UP000770661"/>
    </source>
</evidence>
<organism evidence="2 3">
    <name type="scientific">Chionoecetes opilio</name>
    <name type="common">Atlantic snow crab</name>
    <name type="synonym">Cancer opilio</name>
    <dbReference type="NCBI Taxonomy" id="41210"/>
    <lineage>
        <taxon>Eukaryota</taxon>
        <taxon>Metazoa</taxon>
        <taxon>Ecdysozoa</taxon>
        <taxon>Arthropoda</taxon>
        <taxon>Crustacea</taxon>
        <taxon>Multicrustacea</taxon>
        <taxon>Malacostraca</taxon>
        <taxon>Eumalacostraca</taxon>
        <taxon>Eucarida</taxon>
        <taxon>Decapoda</taxon>
        <taxon>Pleocyemata</taxon>
        <taxon>Brachyura</taxon>
        <taxon>Eubrachyura</taxon>
        <taxon>Majoidea</taxon>
        <taxon>Majidae</taxon>
        <taxon>Chionoecetes</taxon>
    </lineage>
</organism>
<dbReference type="Proteomes" id="UP000770661">
    <property type="component" value="Unassembled WGS sequence"/>
</dbReference>
<feature type="transmembrane region" description="Helical" evidence="1">
    <location>
        <begin position="171"/>
        <end position="194"/>
    </location>
</feature>
<sequence length="270" mass="29406">MAHVKMAQVIMAQVIMAQVIMAQVIMAQVIMAQVIMAQVIMAQQARKAGDLVGPEILTERLTCFAVLLPTTTQLQVVFGSRLSATHNPPVFIFSLCGERTPGCSPPVSVRVTPMHELYQNVVTEKKKSVCAIHRVEQRITSMSLPPSPTPPHKTFLQSIVMKGESVWWRRTGLAVASLTVALGPTVFLIVAFNYEAFSHSTALILVSVSTFCTLAAYFISQTMFRSTRLATLTQGKETSSVRGGTIPFVHSENNTGSVLQSWVTVCSSHG</sequence>
<keyword evidence="1" id="KW-0472">Membrane</keyword>
<reference evidence="2" key="1">
    <citation type="submission" date="2020-07" db="EMBL/GenBank/DDBJ databases">
        <title>The High-quality genome of the commercially important snow crab, Chionoecetes opilio.</title>
        <authorList>
            <person name="Jeong J.-H."/>
            <person name="Ryu S."/>
        </authorList>
    </citation>
    <scope>NUCLEOTIDE SEQUENCE</scope>
    <source>
        <strain evidence="2">MADBK_172401_WGS</strain>
        <tissue evidence="2">Digestive gland</tissue>
    </source>
</reference>
<accession>A0A8J4YIU4</accession>
<evidence type="ECO:0000256" key="1">
    <source>
        <dbReference type="SAM" id="Phobius"/>
    </source>
</evidence>
<evidence type="ECO:0000313" key="2">
    <source>
        <dbReference type="EMBL" id="KAG0724319.1"/>
    </source>
</evidence>
<keyword evidence="1" id="KW-0812">Transmembrane</keyword>
<name>A0A8J4YIU4_CHIOP</name>
<dbReference type="AlphaFoldDB" id="A0A8J4YIU4"/>
<dbReference type="EMBL" id="JACEEZ010007069">
    <property type="protein sequence ID" value="KAG0724319.1"/>
    <property type="molecule type" value="Genomic_DNA"/>
</dbReference>
<feature type="transmembrane region" description="Helical" evidence="1">
    <location>
        <begin position="15"/>
        <end position="37"/>
    </location>
</feature>
<keyword evidence="3" id="KW-1185">Reference proteome</keyword>
<protein>
    <submittedName>
        <fullName evidence="2">Uncharacterized protein</fullName>
    </submittedName>
</protein>